<keyword evidence="11 12" id="KW-0998">Cell outer membrane</keyword>
<sequence>MQATLHRAHHIRPVLNLQPTVVAATLALLGAAVHPPQSAWAQTSPAPQAYDIPSQPLGQTLTRIAAESGQPVSIDAELVRSITAPAVRGSYTPERAARAALAGSGLDLVRSGSGALTLMRRPAASVSSDTSEDAAADYTLREVRVSARRLGETEGTGSYTSDAITVGKTAQAMREMPQSVAVLTRQRLDDQNITDLGKAAEQAVGITVTDNNYRLPNIYSRGFQINSIQLDGGAPMDTGLYANVAYDLAEYDRIELLRGAAGLLNGTGNPGGAVNLVRKMPTATPQFSFTASAGRWDNYRTEFDASGPLAFDGKLRGRTIVAYEKRNYFTDRRSSEKPFFYGVLETDIGPAATLALGLRDQRLHEKGNGAGLPRYSNGADLGLPRNTGLTTDWAHMEGYSREAFAKLTWRLAPQWTLRANATQARQHGMTKAAFGAVAVDPLTGQGTRWLGIPTEYWNRQNLLDVNLSGAFKLLGRTHELLVGSDMQDINSRQYDYSYRTNPIGRPLDVFNPGATPWPEPQLNTDPLRSYGPYGQKQYGLYSTLRMELTESTKLIVGARFNRYKYSAAYREREASGAWAGQETTGYSEPTKAVPFAGLVHDLNAQWTAYASYAEIFKPQAEYKAGPAPGTGLEPMHGSTAELGVKGDLLEGRLNTAFALYRTEQNDQAVLDPGYPLQGITWRSGQCCYVSSGKVLSQGLDMEVSGELARGVNLHAGYTYNHNRNRASNTAFSTITPRHLLKLWGTWQLPGQASPWKLGAGATVQSRQYVSGTAATWNDATARYDGPSVPYKYTQGGYAVWNLMAEYKIDPRWTLVAHLNNVLDKTYYRTVGTSVSGNYYGEPRSMALTLRGRF</sequence>
<dbReference type="Gene3D" id="2.40.170.20">
    <property type="entry name" value="TonB-dependent receptor, beta-barrel domain"/>
    <property type="match status" value="1"/>
</dbReference>
<evidence type="ECO:0000256" key="10">
    <source>
        <dbReference type="ARBA" id="ARBA00023170"/>
    </source>
</evidence>
<dbReference type="PANTHER" id="PTHR32552">
    <property type="entry name" value="FERRICHROME IRON RECEPTOR-RELATED"/>
    <property type="match status" value="1"/>
</dbReference>
<dbReference type="SUPFAM" id="SSF56935">
    <property type="entry name" value="Porins"/>
    <property type="match status" value="1"/>
</dbReference>
<dbReference type="GO" id="GO:0009279">
    <property type="term" value="C:cell outer membrane"/>
    <property type="evidence" value="ECO:0007669"/>
    <property type="project" value="UniProtKB-SubCell"/>
</dbReference>
<dbReference type="GO" id="GO:0015344">
    <property type="term" value="F:siderophore uptake transmembrane transporter activity"/>
    <property type="evidence" value="ECO:0007669"/>
    <property type="project" value="TreeGrafter"/>
</dbReference>
<keyword evidence="5" id="KW-0406">Ion transport</keyword>
<dbReference type="InterPro" id="IPR010105">
    <property type="entry name" value="TonB_sidphr_rcpt"/>
</dbReference>
<evidence type="ECO:0000256" key="4">
    <source>
        <dbReference type="ARBA" id="ARBA00022452"/>
    </source>
</evidence>
<dbReference type="GO" id="GO:0038023">
    <property type="term" value="F:signaling receptor activity"/>
    <property type="evidence" value="ECO:0007669"/>
    <property type="project" value="InterPro"/>
</dbReference>
<evidence type="ECO:0000313" key="16">
    <source>
        <dbReference type="Proteomes" id="UP000594778"/>
    </source>
</evidence>
<dbReference type="InterPro" id="IPR011662">
    <property type="entry name" value="Secretin/TonB_short_N"/>
</dbReference>
<evidence type="ECO:0000313" key="15">
    <source>
        <dbReference type="EMBL" id="QPS08164.1"/>
    </source>
</evidence>
<keyword evidence="10 15" id="KW-0675">Receptor</keyword>
<dbReference type="InterPro" id="IPR012910">
    <property type="entry name" value="Plug_dom"/>
</dbReference>
<dbReference type="InterPro" id="IPR039426">
    <property type="entry name" value="TonB-dep_rcpt-like"/>
</dbReference>
<keyword evidence="3 12" id="KW-0813">Transport</keyword>
<keyword evidence="8 13" id="KW-0798">TonB box</keyword>
<evidence type="ECO:0000256" key="9">
    <source>
        <dbReference type="ARBA" id="ARBA00023136"/>
    </source>
</evidence>
<dbReference type="Proteomes" id="UP000594778">
    <property type="component" value="Chromosome"/>
</dbReference>
<keyword evidence="7" id="KW-0408">Iron</keyword>
<dbReference type="PROSITE" id="PS52016">
    <property type="entry name" value="TONB_DEPENDENT_REC_3"/>
    <property type="match status" value="1"/>
</dbReference>
<dbReference type="InterPro" id="IPR036942">
    <property type="entry name" value="Beta-barrel_TonB_sf"/>
</dbReference>
<reference evidence="15 16" key="1">
    <citation type="submission" date="2020-12" db="EMBL/GenBank/DDBJ databases">
        <title>FDA dAtabase for Regulatory Grade micrObial Sequences (FDA-ARGOS): Supporting development and validation of Infectious Disease Dx tests.</title>
        <authorList>
            <person name="Sproer C."/>
            <person name="Gronow S."/>
            <person name="Severitt S."/>
            <person name="Schroder I."/>
            <person name="Tallon L."/>
            <person name="Sadzewicz L."/>
            <person name="Zhao X."/>
            <person name="Boylan J."/>
            <person name="Ott S."/>
            <person name="Bowen H."/>
            <person name="Vavikolanu K."/>
            <person name="Mehta A."/>
            <person name="Aluvathingal J."/>
            <person name="Nadendla S."/>
            <person name="Lowell S."/>
            <person name="Myers T."/>
            <person name="Yan Y."/>
            <person name="Sichtig H."/>
        </authorList>
    </citation>
    <scope>NUCLEOTIDE SEQUENCE [LARGE SCALE GENOMIC DNA]</scope>
    <source>
        <strain evidence="15 16">FDAARGOS_909</strain>
    </source>
</reference>
<comment type="similarity">
    <text evidence="2 12 13">Belongs to the TonB-dependent receptor family.</text>
</comment>
<dbReference type="RefSeq" id="WP_197955539.1">
    <property type="nucleotide sequence ID" value="NZ_CP065668.1"/>
</dbReference>
<accession>A0A7T2S3C3</accession>
<evidence type="ECO:0000256" key="2">
    <source>
        <dbReference type="ARBA" id="ARBA00009810"/>
    </source>
</evidence>
<dbReference type="Pfam" id="PF00593">
    <property type="entry name" value="TonB_dep_Rec_b-barrel"/>
    <property type="match status" value="1"/>
</dbReference>
<name>A0A7T2S3C3_DELAC</name>
<dbReference type="Pfam" id="PF07715">
    <property type="entry name" value="Plug"/>
    <property type="match status" value="1"/>
</dbReference>
<dbReference type="InterPro" id="IPR000531">
    <property type="entry name" value="Beta-barrel_TonB"/>
</dbReference>
<evidence type="ECO:0000256" key="7">
    <source>
        <dbReference type="ARBA" id="ARBA00023004"/>
    </source>
</evidence>
<dbReference type="NCBIfam" id="TIGR01783">
    <property type="entry name" value="TonB-siderophor"/>
    <property type="match status" value="1"/>
</dbReference>
<evidence type="ECO:0000256" key="13">
    <source>
        <dbReference type="RuleBase" id="RU003357"/>
    </source>
</evidence>
<dbReference type="SMART" id="SM00965">
    <property type="entry name" value="STN"/>
    <property type="match status" value="1"/>
</dbReference>
<dbReference type="Gene3D" id="2.170.130.10">
    <property type="entry name" value="TonB-dependent receptor, plug domain"/>
    <property type="match status" value="1"/>
</dbReference>
<proteinExistence type="inferred from homology"/>
<evidence type="ECO:0000256" key="12">
    <source>
        <dbReference type="PROSITE-ProRule" id="PRU01360"/>
    </source>
</evidence>
<keyword evidence="4 12" id="KW-1134">Transmembrane beta strand</keyword>
<organism evidence="15 16">
    <name type="scientific">Delftia acidovorans</name>
    <name type="common">Pseudomonas acidovorans</name>
    <name type="synonym">Comamonas acidovorans</name>
    <dbReference type="NCBI Taxonomy" id="80866"/>
    <lineage>
        <taxon>Bacteria</taxon>
        <taxon>Pseudomonadati</taxon>
        <taxon>Pseudomonadota</taxon>
        <taxon>Betaproteobacteria</taxon>
        <taxon>Burkholderiales</taxon>
        <taxon>Comamonadaceae</taxon>
        <taxon>Delftia</taxon>
    </lineage>
</organism>
<dbReference type="CDD" id="cd01347">
    <property type="entry name" value="ligand_gated_channel"/>
    <property type="match status" value="1"/>
</dbReference>
<protein>
    <submittedName>
        <fullName evidence="15">TonB-dependent siderophore receptor</fullName>
    </submittedName>
</protein>
<evidence type="ECO:0000256" key="5">
    <source>
        <dbReference type="ARBA" id="ARBA00022496"/>
    </source>
</evidence>
<evidence type="ECO:0000256" key="11">
    <source>
        <dbReference type="ARBA" id="ARBA00023237"/>
    </source>
</evidence>
<gene>
    <name evidence="15" type="ORF">I6G66_28555</name>
</gene>
<evidence type="ECO:0000256" key="3">
    <source>
        <dbReference type="ARBA" id="ARBA00022448"/>
    </source>
</evidence>
<dbReference type="PANTHER" id="PTHR32552:SF74">
    <property type="entry name" value="HYDROXAMATE SIDEROPHORE RECEPTOR FHUE"/>
    <property type="match status" value="1"/>
</dbReference>
<keyword evidence="6 12" id="KW-0812">Transmembrane</keyword>
<evidence type="ECO:0000256" key="6">
    <source>
        <dbReference type="ARBA" id="ARBA00022692"/>
    </source>
</evidence>
<dbReference type="EMBL" id="CP065668">
    <property type="protein sequence ID" value="QPS08164.1"/>
    <property type="molecule type" value="Genomic_DNA"/>
</dbReference>
<comment type="subcellular location">
    <subcellularLocation>
        <location evidence="1 12">Cell outer membrane</location>
        <topology evidence="1 12">Multi-pass membrane protein</topology>
    </subcellularLocation>
</comment>
<dbReference type="AlphaFoldDB" id="A0A7T2S3C3"/>
<evidence type="ECO:0000256" key="8">
    <source>
        <dbReference type="ARBA" id="ARBA00023077"/>
    </source>
</evidence>
<dbReference type="InterPro" id="IPR037066">
    <property type="entry name" value="Plug_dom_sf"/>
</dbReference>
<keyword evidence="5" id="KW-0410">Iron transport</keyword>
<evidence type="ECO:0000256" key="1">
    <source>
        <dbReference type="ARBA" id="ARBA00004571"/>
    </source>
</evidence>
<evidence type="ECO:0000259" key="14">
    <source>
        <dbReference type="SMART" id="SM00965"/>
    </source>
</evidence>
<keyword evidence="9 12" id="KW-0472">Membrane</keyword>
<feature type="domain" description="Secretin/TonB short N-terminal" evidence="14">
    <location>
        <begin position="70"/>
        <end position="121"/>
    </location>
</feature>
<dbReference type="Gene3D" id="3.55.50.30">
    <property type="match status" value="1"/>
</dbReference>
<dbReference type="GO" id="GO:0015891">
    <property type="term" value="P:siderophore transport"/>
    <property type="evidence" value="ECO:0007669"/>
    <property type="project" value="InterPro"/>
</dbReference>